<sequence length="247" mass="27571">MTIVVAFQPQSKTFRPMWPTIDVAYNNSSSSDSPSTPRRVLRGPKTATDATNLGRSTLSTWSTKSNMDISFVTSSVAFLINLHLRAATVATLWFDGVCLDRQNLSERDDAFSLMRIFEDTAVGSQHGKYTNRRQEQEYACTGASIDNPMASDFMLLAMALPTVAYGKASNRCNNIYLSNHLSEKDSTLSWRGKTIIPTSDHKRISSNMNISTPFHRVRHRARIRVLWPGLTGYTPSSEPTHTSNHPP</sequence>
<feature type="region of interest" description="Disordered" evidence="1">
    <location>
        <begin position="26"/>
        <end position="49"/>
    </location>
</feature>
<organism evidence="2 3">
    <name type="scientific">Exophiala sideris</name>
    <dbReference type="NCBI Taxonomy" id="1016849"/>
    <lineage>
        <taxon>Eukaryota</taxon>
        <taxon>Fungi</taxon>
        <taxon>Dikarya</taxon>
        <taxon>Ascomycota</taxon>
        <taxon>Pezizomycotina</taxon>
        <taxon>Eurotiomycetes</taxon>
        <taxon>Chaetothyriomycetidae</taxon>
        <taxon>Chaetothyriales</taxon>
        <taxon>Herpotrichiellaceae</taxon>
        <taxon>Exophiala</taxon>
    </lineage>
</organism>
<evidence type="ECO:0000256" key="1">
    <source>
        <dbReference type="SAM" id="MobiDB-lite"/>
    </source>
</evidence>
<proteinExistence type="predicted"/>
<name>A0ABR0JR58_9EURO</name>
<evidence type="ECO:0000313" key="2">
    <source>
        <dbReference type="EMBL" id="KAK5068455.1"/>
    </source>
</evidence>
<evidence type="ECO:0008006" key="4">
    <source>
        <dbReference type="Google" id="ProtNLM"/>
    </source>
</evidence>
<gene>
    <name evidence="2" type="ORF">LTR69_000575</name>
</gene>
<reference evidence="2 3" key="1">
    <citation type="submission" date="2023-08" db="EMBL/GenBank/DDBJ databases">
        <title>Black Yeasts Isolated from many extreme environments.</title>
        <authorList>
            <person name="Coleine C."/>
            <person name="Stajich J.E."/>
            <person name="Selbmann L."/>
        </authorList>
    </citation>
    <scope>NUCLEOTIDE SEQUENCE [LARGE SCALE GENOMIC DNA]</scope>
    <source>
        <strain evidence="2 3">CCFEE 6328</strain>
    </source>
</reference>
<comment type="caution">
    <text evidence="2">The sequence shown here is derived from an EMBL/GenBank/DDBJ whole genome shotgun (WGS) entry which is preliminary data.</text>
</comment>
<evidence type="ECO:0000313" key="3">
    <source>
        <dbReference type="Proteomes" id="UP001345691"/>
    </source>
</evidence>
<protein>
    <recommendedName>
        <fullName evidence="4">Heterokaryon incompatibility domain-containing protein</fullName>
    </recommendedName>
</protein>
<dbReference type="EMBL" id="JAVRRF010000001">
    <property type="protein sequence ID" value="KAK5068455.1"/>
    <property type="molecule type" value="Genomic_DNA"/>
</dbReference>
<dbReference type="Proteomes" id="UP001345691">
    <property type="component" value="Unassembled WGS sequence"/>
</dbReference>
<keyword evidence="3" id="KW-1185">Reference proteome</keyword>
<accession>A0ABR0JR58</accession>